<dbReference type="SUPFAM" id="SSF52540">
    <property type="entry name" value="P-loop containing nucleoside triphosphate hydrolases"/>
    <property type="match status" value="1"/>
</dbReference>
<feature type="domain" description="TraG P-loop" evidence="1">
    <location>
        <begin position="11"/>
        <end position="170"/>
    </location>
</feature>
<protein>
    <submittedName>
        <fullName evidence="2">Type IV secretory pathway VirB4 component-like protein</fullName>
    </submittedName>
</protein>
<dbReference type="AlphaFoldDB" id="A0A0G0X5H4"/>
<proteinExistence type="predicted"/>
<dbReference type="Gene3D" id="3.40.50.300">
    <property type="entry name" value="P-loop containing nucleotide triphosphate hydrolases"/>
    <property type="match status" value="1"/>
</dbReference>
<comment type="caution">
    <text evidence="2">The sequence shown here is derived from an EMBL/GenBank/DDBJ whole genome shotgun (WGS) entry which is preliminary data.</text>
</comment>
<dbReference type="PANTHER" id="PTHR38467">
    <property type="match status" value="1"/>
</dbReference>
<dbReference type="EMBL" id="LCBY01000079">
    <property type="protein sequence ID" value="KKS19602.1"/>
    <property type="molecule type" value="Genomic_DNA"/>
</dbReference>
<dbReference type="Pfam" id="PF19044">
    <property type="entry name" value="P-loop_TraG"/>
    <property type="match status" value="1"/>
</dbReference>
<dbReference type="CDD" id="cd01127">
    <property type="entry name" value="TrwB_TraG_TraD_VirD4"/>
    <property type="match status" value="1"/>
</dbReference>
<evidence type="ECO:0000313" key="3">
    <source>
        <dbReference type="Proteomes" id="UP000034371"/>
    </source>
</evidence>
<name>A0A0G0X5H4_9BACT</name>
<dbReference type="InterPro" id="IPR053155">
    <property type="entry name" value="F-pilin_assembly_TraC"/>
</dbReference>
<organism evidence="2 3">
    <name type="scientific">Candidatus Roizmanbacteria bacterium GW2011_GWC2_41_7</name>
    <dbReference type="NCBI Taxonomy" id="1618487"/>
    <lineage>
        <taxon>Bacteria</taxon>
        <taxon>Candidatus Roizmaniibacteriota</taxon>
    </lineage>
</organism>
<accession>A0A0G0X5H4</accession>
<dbReference type="InterPro" id="IPR027417">
    <property type="entry name" value="P-loop_NTPase"/>
</dbReference>
<sequence length="182" mass="20384">MVFSVRDLESELKPIAMFIILDFIWNRVKRTLKKRLLIVDEAWYLMKQKDAANFLYGIAKRARKYYLGLTTITQDVEDFLNSDHGKAIVTNSSIQILLKQSPAAIDKISETFYLSGGEKHLLLSADVGEGLFFAGSSHVAVRVVASPEEYELVTTTPSEILEQQNKAAEISDVPPISPPPNQ</sequence>
<dbReference type="PANTHER" id="PTHR38467:SF1">
    <property type="entry name" value="CONJUGATIVE TRANSFER: ASSEMBLY"/>
    <property type="match status" value="1"/>
</dbReference>
<gene>
    <name evidence="2" type="ORF">UU78_C0079G0005</name>
</gene>
<reference evidence="2 3" key="1">
    <citation type="journal article" date="2015" name="Nature">
        <title>rRNA introns, odd ribosomes, and small enigmatic genomes across a large radiation of phyla.</title>
        <authorList>
            <person name="Brown C.T."/>
            <person name="Hug L.A."/>
            <person name="Thomas B.C."/>
            <person name="Sharon I."/>
            <person name="Castelle C.J."/>
            <person name="Singh A."/>
            <person name="Wilkins M.J."/>
            <person name="Williams K.H."/>
            <person name="Banfield J.F."/>
        </authorList>
    </citation>
    <scope>NUCLEOTIDE SEQUENCE [LARGE SCALE GENOMIC DNA]</scope>
</reference>
<evidence type="ECO:0000259" key="1">
    <source>
        <dbReference type="Pfam" id="PF19044"/>
    </source>
</evidence>
<dbReference type="Proteomes" id="UP000034371">
    <property type="component" value="Unassembled WGS sequence"/>
</dbReference>
<evidence type="ECO:0000313" key="2">
    <source>
        <dbReference type="EMBL" id="KKS19602.1"/>
    </source>
</evidence>
<dbReference type="InterPro" id="IPR043964">
    <property type="entry name" value="P-loop_TraG"/>
</dbReference>